<evidence type="ECO:0000256" key="1">
    <source>
        <dbReference type="SAM" id="MobiDB-lite"/>
    </source>
</evidence>
<feature type="compositionally biased region" description="Basic and acidic residues" evidence="1">
    <location>
        <begin position="93"/>
        <end position="103"/>
    </location>
</feature>
<sequence length="334" mass="38124">MAYPPPRRSRYDDYDGYYGPPLDDRFTGPPPQKHKSEGRHRRRRSPDIIPPEDTYASRRGHSRREPPEPLGMTQSAGGRRARSPPPYYTSEPLPREPRRDGRREHRHSRRERDAPRDYSDRDYHPEPRESHRRSHRDDLEYRPRRAVASPPPDYSRSYGRDGPARRSHKSRPSSSEPRPRDRGYPSPVYGSDDEKPRRRARSNDRSYRAPPPIYRSDDEKPSHRAKSHDRPYKRAVSPARGRDRDIASHSSKSSSSRRKSAPAPQAPPATASKAKKQQWWQNPLVQAGARTAFSAGAQAAMQNRKDPSPWLGQKGAKVATAALGAALMDGFGKK</sequence>
<dbReference type="Proteomes" id="UP001251528">
    <property type="component" value="Unassembled WGS sequence"/>
</dbReference>
<dbReference type="AlphaFoldDB" id="A0AAJ0FWF8"/>
<feature type="region of interest" description="Disordered" evidence="1">
    <location>
        <begin position="1"/>
        <end position="281"/>
    </location>
</feature>
<keyword evidence="3" id="KW-1185">Reference proteome</keyword>
<feature type="compositionally biased region" description="Basic residues" evidence="1">
    <location>
        <begin position="32"/>
        <end position="44"/>
    </location>
</feature>
<feature type="compositionally biased region" description="Basic and acidic residues" evidence="1">
    <location>
        <begin position="215"/>
        <end position="232"/>
    </location>
</feature>
<feature type="compositionally biased region" description="Basic and acidic residues" evidence="1">
    <location>
        <begin position="110"/>
        <end position="143"/>
    </location>
</feature>
<feature type="compositionally biased region" description="Basic and acidic residues" evidence="1">
    <location>
        <begin position="192"/>
        <end position="207"/>
    </location>
</feature>
<organism evidence="2 3">
    <name type="scientific">Conoideocrella luteorostrata</name>
    <dbReference type="NCBI Taxonomy" id="1105319"/>
    <lineage>
        <taxon>Eukaryota</taxon>
        <taxon>Fungi</taxon>
        <taxon>Dikarya</taxon>
        <taxon>Ascomycota</taxon>
        <taxon>Pezizomycotina</taxon>
        <taxon>Sordariomycetes</taxon>
        <taxon>Hypocreomycetidae</taxon>
        <taxon>Hypocreales</taxon>
        <taxon>Clavicipitaceae</taxon>
        <taxon>Conoideocrella</taxon>
    </lineage>
</organism>
<dbReference type="EMBL" id="JASWJB010000333">
    <property type="protein sequence ID" value="KAK2591465.1"/>
    <property type="molecule type" value="Genomic_DNA"/>
</dbReference>
<evidence type="ECO:0000313" key="2">
    <source>
        <dbReference type="EMBL" id="KAK2591465.1"/>
    </source>
</evidence>
<evidence type="ECO:0000313" key="3">
    <source>
        <dbReference type="Proteomes" id="UP001251528"/>
    </source>
</evidence>
<comment type="caution">
    <text evidence="2">The sequence shown here is derived from an EMBL/GenBank/DDBJ whole genome shotgun (WGS) entry which is preliminary data.</text>
</comment>
<proteinExistence type="predicted"/>
<reference evidence="2" key="1">
    <citation type="submission" date="2023-06" db="EMBL/GenBank/DDBJ databases">
        <title>Conoideocrella luteorostrata (Hypocreales: Clavicipitaceae), a potential biocontrol fungus for elongate hemlock scale in United States Christmas tree production areas.</title>
        <authorList>
            <person name="Barrett H."/>
            <person name="Lovett B."/>
            <person name="Macias A.M."/>
            <person name="Stajich J.E."/>
            <person name="Kasson M.T."/>
        </authorList>
    </citation>
    <scope>NUCLEOTIDE SEQUENCE</scope>
    <source>
        <strain evidence="2">ARSEF 14590</strain>
    </source>
</reference>
<gene>
    <name evidence="2" type="ORF">QQS21_010841</name>
</gene>
<protein>
    <submittedName>
        <fullName evidence="2">Uncharacterized protein</fullName>
    </submittedName>
</protein>
<accession>A0AAJ0FWF8</accession>
<name>A0AAJ0FWF8_9HYPO</name>